<keyword evidence="1" id="KW-0472">Membrane</keyword>
<accession>A0A934X056</accession>
<comment type="caution">
    <text evidence="2">The sequence shown here is derived from an EMBL/GenBank/DDBJ whole genome shotgun (WGS) entry which is preliminary data.</text>
</comment>
<proteinExistence type="predicted"/>
<keyword evidence="1" id="KW-1133">Transmembrane helix</keyword>
<organism evidence="2 3">
    <name type="scientific">Marivirga aurantiaca</name>
    <dbReference type="NCBI Taxonomy" id="2802615"/>
    <lineage>
        <taxon>Bacteria</taxon>
        <taxon>Pseudomonadati</taxon>
        <taxon>Bacteroidota</taxon>
        <taxon>Cytophagia</taxon>
        <taxon>Cytophagales</taxon>
        <taxon>Marivirgaceae</taxon>
        <taxon>Marivirga</taxon>
    </lineage>
</organism>
<dbReference type="AlphaFoldDB" id="A0A934X056"/>
<gene>
    <name evidence="2" type="ORF">JKA74_13595</name>
</gene>
<dbReference type="Proteomes" id="UP000611723">
    <property type="component" value="Unassembled WGS sequence"/>
</dbReference>
<reference evidence="2" key="1">
    <citation type="submission" date="2021-01" db="EMBL/GenBank/DDBJ databases">
        <title>Marivirga aurantiaca sp. nov., isolated from intertidal surface sediments.</title>
        <authorList>
            <person name="Zhang M."/>
        </authorList>
    </citation>
    <scope>NUCLEOTIDE SEQUENCE</scope>
    <source>
        <strain evidence="2">S37H4</strain>
    </source>
</reference>
<keyword evidence="3" id="KW-1185">Reference proteome</keyword>
<feature type="transmembrane region" description="Helical" evidence="1">
    <location>
        <begin position="12"/>
        <end position="32"/>
    </location>
</feature>
<protein>
    <submittedName>
        <fullName evidence="2">Uncharacterized protein</fullName>
    </submittedName>
</protein>
<evidence type="ECO:0000313" key="2">
    <source>
        <dbReference type="EMBL" id="MBK6266072.1"/>
    </source>
</evidence>
<dbReference type="RefSeq" id="WP_201431753.1">
    <property type="nucleotide sequence ID" value="NZ_JAEQBW010000006.1"/>
</dbReference>
<evidence type="ECO:0000313" key="3">
    <source>
        <dbReference type="Proteomes" id="UP000611723"/>
    </source>
</evidence>
<dbReference type="EMBL" id="JAEQBW010000006">
    <property type="protein sequence ID" value="MBK6266072.1"/>
    <property type="molecule type" value="Genomic_DNA"/>
</dbReference>
<name>A0A934X056_9BACT</name>
<evidence type="ECO:0000256" key="1">
    <source>
        <dbReference type="SAM" id="Phobius"/>
    </source>
</evidence>
<sequence length="101" mass="11749">MKNSFDAENDRIAFLILHSGTEGIFSLINWWVGKNMLNTHIFMTSPNRPTEFTKISGDGLAPCIWELELINFERISWTNNILKNNPPNFQLYLSEHFNGEF</sequence>
<keyword evidence="1" id="KW-0812">Transmembrane</keyword>